<dbReference type="EMBL" id="AMLP01000128">
    <property type="protein sequence ID" value="ELS54750.1"/>
    <property type="molecule type" value="Genomic_DNA"/>
</dbReference>
<dbReference type="Pfam" id="PF01638">
    <property type="entry name" value="HxlR"/>
    <property type="match status" value="1"/>
</dbReference>
<evidence type="ECO:0000313" key="2">
    <source>
        <dbReference type="EMBL" id="ELS54750.1"/>
    </source>
</evidence>
<accession>L8PED2</accession>
<dbReference type="InterPro" id="IPR002577">
    <property type="entry name" value="HTH_HxlR"/>
</dbReference>
<protein>
    <recommendedName>
        <fullName evidence="1">HTH hxlR-type domain-containing protein</fullName>
    </recommendedName>
</protein>
<dbReference type="Gene3D" id="1.10.10.10">
    <property type="entry name" value="Winged helix-like DNA-binding domain superfamily/Winged helix DNA-binding domain"/>
    <property type="match status" value="1"/>
</dbReference>
<organism evidence="2 3">
    <name type="scientific">Streptomyces viridochromogenes Tue57</name>
    <dbReference type="NCBI Taxonomy" id="1160705"/>
    <lineage>
        <taxon>Bacteria</taxon>
        <taxon>Bacillati</taxon>
        <taxon>Actinomycetota</taxon>
        <taxon>Actinomycetes</taxon>
        <taxon>Kitasatosporales</taxon>
        <taxon>Streptomycetaceae</taxon>
        <taxon>Streptomyces</taxon>
    </lineage>
</organism>
<dbReference type="Proteomes" id="UP000011205">
    <property type="component" value="Unassembled WGS sequence"/>
</dbReference>
<proteinExistence type="predicted"/>
<dbReference type="InterPro" id="IPR036388">
    <property type="entry name" value="WH-like_DNA-bd_sf"/>
</dbReference>
<sequence length="35" mass="3938">MYRLTEAGAALEPALDELGEWAKKYLPDDERPEGC</sequence>
<gene>
    <name evidence="2" type="ORF">STVIR_4316</name>
</gene>
<comment type="caution">
    <text evidence="2">The sequence shown here is derived from an EMBL/GenBank/DDBJ whole genome shotgun (WGS) entry which is preliminary data.</text>
</comment>
<dbReference type="AlphaFoldDB" id="L8PED2"/>
<evidence type="ECO:0000313" key="3">
    <source>
        <dbReference type="Proteomes" id="UP000011205"/>
    </source>
</evidence>
<name>L8PED2_STRVR</name>
<dbReference type="InterPro" id="IPR036390">
    <property type="entry name" value="WH_DNA-bd_sf"/>
</dbReference>
<evidence type="ECO:0000259" key="1">
    <source>
        <dbReference type="Pfam" id="PF01638"/>
    </source>
</evidence>
<reference evidence="2 3" key="1">
    <citation type="journal article" date="2013" name="Genome Announc.">
        <title>Draft Genome Sequence of Streptomyces viridochromogenes Strain Tu57, Producer of Avilamycin.</title>
        <authorList>
            <person name="Gruning B.A."/>
            <person name="Erxleben A."/>
            <person name="Hahnlein A."/>
            <person name="Gunther S."/>
        </authorList>
    </citation>
    <scope>NUCLEOTIDE SEQUENCE [LARGE SCALE GENOMIC DNA]</scope>
    <source>
        <strain evidence="2 3">Tue57</strain>
    </source>
</reference>
<dbReference type="SUPFAM" id="SSF46785">
    <property type="entry name" value="Winged helix' DNA-binding domain"/>
    <property type="match status" value="1"/>
</dbReference>
<dbReference type="PATRIC" id="fig|1160705.3.peg.4269"/>
<feature type="domain" description="HTH hxlR-type" evidence="1">
    <location>
        <begin position="2"/>
        <end position="28"/>
    </location>
</feature>